<dbReference type="InterPro" id="IPR011990">
    <property type="entry name" value="TPR-like_helical_dom_sf"/>
</dbReference>
<protein>
    <recommendedName>
        <fullName evidence="5">Tetratricopeptide repeat protein</fullName>
    </recommendedName>
</protein>
<reference evidence="3 4" key="1">
    <citation type="submission" date="2023-02" db="EMBL/GenBank/DDBJ databases">
        <title>Gemone sequence of Telluria chitinolytica ACM 3522T.</title>
        <authorList>
            <person name="Frediansyah A."/>
            <person name="Miess H."/>
            <person name="Gross H."/>
        </authorList>
    </citation>
    <scope>NUCLEOTIDE SEQUENCE [LARGE SCALE GENOMIC DNA]</scope>
    <source>
        <strain evidence="3 4">ACM 3522</strain>
    </source>
</reference>
<sequence>MTTVTQFGRIGRFIGAAACAATLTACTATAPVAIEKAAIPTMEDLLGKATQASGAGQKEQAVTLWKQAAVAFPTEKQPWVNIAQARFDAEQYGEAIVNAQEVLVRDPNDRVANSIIAISGLRVATRALSDLSRQNNLSGTTRTDAQEMAKMLRETLGEAVLMKDAGQQIIPGGGRSTTTGTKQTGKKDTKKTSNKPDNPFDILK</sequence>
<evidence type="ECO:0000256" key="2">
    <source>
        <dbReference type="SAM" id="SignalP"/>
    </source>
</evidence>
<dbReference type="RefSeq" id="WP_277417320.1">
    <property type="nucleotide sequence ID" value="NZ_CP119083.1"/>
</dbReference>
<feature type="chain" id="PRO_5046369438" description="Tetratricopeptide repeat protein" evidence="2">
    <location>
        <begin position="31"/>
        <end position="204"/>
    </location>
</feature>
<feature type="region of interest" description="Disordered" evidence="1">
    <location>
        <begin position="166"/>
        <end position="204"/>
    </location>
</feature>
<dbReference type="Gene3D" id="1.25.40.10">
    <property type="entry name" value="Tetratricopeptide repeat domain"/>
    <property type="match status" value="1"/>
</dbReference>
<proteinExistence type="predicted"/>
<evidence type="ECO:0000313" key="3">
    <source>
        <dbReference type="EMBL" id="WEF34646.1"/>
    </source>
</evidence>
<feature type="signal peptide" evidence="2">
    <location>
        <begin position="1"/>
        <end position="30"/>
    </location>
</feature>
<accession>A0ABY8BG32</accession>
<dbReference type="SUPFAM" id="SSF48452">
    <property type="entry name" value="TPR-like"/>
    <property type="match status" value="1"/>
</dbReference>
<gene>
    <name evidence="3" type="ORF">PX653_07755</name>
</gene>
<dbReference type="EMBL" id="CP119083">
    <property type="protein sequence ID" value="WEF34646.1"/>
    <property type="molecule type" value="Genomic_DNA"/>
</dbReference>
<dbReference type="Proteomes" id="UP001216510">
    <property type="component" value="Chromosome"/>
</dbReference>
<evidence type="ECO:0000313" key="4">
    <source>
        <dbReference type="Proteomes" id="UP001216510"/>
    </source>
</evidence>
<keyword evidence="4" id="KW-1185">Reference proteome</keyword>
<evidence type="ECO:0008006" key="5">
    <source>
        <dbReference type="Google" id="ProtNLM"/>
    </source>
</evidence>
<name>A0ABY8BG32_9BURK</name>
<organism evidence="3 4">
    <name type="scientific">Pseudoduganella chitinolytica</name>
    <dbReference type="NCBI Taxonomy" id="34070"/>
    <lineage>
        <taxon>Bacteria</taxon>
        <taxon>Pseudomonadati</taxon>
        <taxon>Pseudomonadota</taxon>
        <taxon>Betaproteobacteria</taxon>
        <taxon>Burkholderiales</taxon>
        <taxon>Oxalobacteraceae</taxon>
        <taxon>Telluria group</taxon>
        <taxon>Pseudoduganella</taxon>
    </lineage>
</organism>
<evidence type="ECO:0000256" key="1">
    <source>
        <dbReference type="SAM" id="MobiDB-lite"/>
    </source>
</evidence>
<keyword evidence="2" id="KW-0732">Signal</keyword>